<dbReference type="PANTHER" id="PTHR30576:SF20">
    <property type="entry name" value="QUINOVOSAMINEPHOSPHOTRANSFERAE-RELATED"/>
    <property type="match status" value="1"/>
</dbReference>
<comment type="caution">
    <text evidence="2">The sequence shown here is derived from an EMBL/GenBank/DDBJ whole genome shotgun (WGS) entry which is preliminary data.</text>
</comment>
<protein>
    <submittedName>
        <fullName evidence="2">Sugar transferase</fullName>
    </submittedName>
</protein>
<comment type="similarity">
    <text evidence="1">Belongs to the bacterial sugar transferase family.</text>
</comment>
<name>A0A433WBB5_9BACT</name>
<dbReference type="AlphaFoldDB" id="A0A433WBB5"/>
<evidence type="ECO:0000313" key="2">
    <source>
        <dbReference type="EMBL" id="NSL89795.1"/>
    </source>
</evidence>
<proteinExistence type="inferred from homology"/>
<dbReference type="InterPro" id="IPR003362">
    <property type="entry name" value="Bact_transf"/>
</dbReference>
<gene>
    <name evidence="2" type="ORF">ECE50_023330</name>
</gene>
<dbReference type="OrthoDB" id="9808602at2"/>
<keyword evidence="3" id="KW-1185">Reference proteome</keyword>
<evidence type="ECO:0000256" key="1">
    <source>
        <dbReference type="ARBA" id="ARBA00006464"/>
    </source>
</evidence>
<organism evidence="2 3">
    <name type="scientific">Chitinophaga solisilvae</name>
    <dbReference type="NCBI Taxonomy" id="1233460"/>
    <lineage>
        <taxon>Bacteria</taxon>
        <taxon>Pseudomonadati</taxon>
        <taxon>Bacteroidota</taxon>
        <taxon>Chitinophagia</taxon>
        <taxon>Chitinophagales</taxon>
        <taxon>Chitinophagaceae</taxon>
        <taxon>Chitinophaga</taxon>
    </lineage>
</organism>
<dbReference type="PANTHER" id="PTHR30576">
    <property type="entry name" value="COLANIC BIOSYNTHESIS UDP-GLUCOSE LIPID CARRIER TRANSFERASE"/>
    <property type="match status" value="1"/>
</dbReference>
<dbReference type="EMBL" id="RIAR02000001">
    <property type="protein sequence ID" value="NSL89795.1"/>
    <property type="molecule type" value="Genomic_DNA"/>
</dbReference>
<keyword evidence="2" id="KW-0808">Transferase</keyword>
<sequence>MYYVFKRLLDIVISFTVLLVLLPVFIPLCILLRLTGEGEIFYFQRRIGYKSKYFDIWKFATMLKNSPNMGTGMITLRNDSRVTPMGGFLRMTKLNELPQIINVLKGDMSIVGPRPLVDKTFNAYPENIRYKIYDSKPGITGIGSIVFRDEEHLLSTCSIPPQEYYDTVIAPYKGELEIWYNRRKSILVDFQIMFLTAWVILFPKSDMMHTVFKDLPKRNF</sequence>
<dbReference type="GO" id="GO:0016780">
    <property type="term" value="F:phosphotransferase activity, for other substituted phosphate groups"/>
    <property type="evidence" value="ECO:0007669"/>
    <property type="project" value="TreeGrafter"/>
</dbReference>
<reference evidence="2" key="1">
    <citation type="submission" date="2020-05" db="EMBL/GenBank/DDBJ databases">
        <title>Chitinophaga laudate sp. nov., isolated from a tropical peat swamp.</title>
        <authorList>
            <person name="Goh C.B.S."/>
            <person name="Lee M.S."/>
            <person name="Parimannan S."/>
            <person name="Pasbakhsh P."/>
            <person name="Yule C.M."/>
            <person name="Rajandas H."/>
            <person name="Loke S."/>
            <person name="Croft L."/>
            <person name="Tan J.B.L."/>
        </authorList>
    </citation>
    <scope>NUCLEOTIDE SEQUENCE</scope>
    <source>
        <strain evidence="2">Mgbs1</strain>
    </source>
</reference>
<dbReference type="Proteomes" id="UP000281028">
    <property type="component" value="Unassembled WGS sequence"/>
</dbReference>
<dbReference type="Pfam" id="PF02397">
    <property type="entry name" value="Bac_transf"/>
    <property type="match status" value="1"/>
</dbReference>
<evidence type="ECO:0000313" key="3">
    <source>
        <dbReference type="Proteomes" id="UP000281028"/>
    </source>
</evidence>
<accession>A0A433WBB5</accession>